<name>A0A813RWR7_9BILA</name>
<dbReference type="PROSITE" id="PS00211">
    <property type="entry name" value="ABC_TRANSPORTER_1"/>
    <property type="match status" value="2"/>
</dbReference>
<comment type="subcellular location">
    <subcellularLocation>
        <location evidence="1">Membrane</location>
        <topology evidence="1">Multi-pass membrane protein</topology>
    </subcellularLocation>
</comment>
<dbReference type="SUPFAM" id="SSF90123">
    <property type="entry name" value="ABC transporter transmembrane region"/>
    <property type="match status" value="3"/>
</dbReference>
<evidence type="ECO:0000259" key="12">
    <source>
        <dbReference type="PROSITE" id="PS50929"/>
    </source>
</evidence>
<dbReference type="InterPro" id="IPR044746">
    <property type="entry name" value="ABCC_6TM_D1"/>
</dbReference>
<dbReference type="OrthoDB" id="6500128at2759"/>
<dbReference type="FunFam" id="3.40.50.300:FF:000163">
    <property type="entry name" value="Multidrug resistance-associated protein member 4"/>
    <property type="match status" value="1"/>
</dbReference>
<dbReference type="InterPro" id="IPR036640">
    <property type="entry name" value="ABC1_TM_sf"/>
</dbReference>
<dbReference type="InterPro" id="IPR011527">
    <property type="entry name" value="ABC1_TM_dom"/>
</dbReference>
<evidence type="ECO:0000256" key="9">
    <source>
        <dbReference type="ARBA" id="ARBA00023136"/>
    </source>
</evidence>
<evidence type="ECO:0000256" key="1">
    <source>
        <dbReference type="ARBA" id="ARBA00004141"/>
    </source>
</evidence>
<evidence type="ECO:0000259" key="11">
    <source>
        <dbReference type="PROSITE" id="PS50893"/>
    </source>
</evidence>
<feature type="domain" description="ABC transporter" evidence="11">
    <location>
        <begin position="415"/>
        <end position="639"/>
    </location>
</feature>
<feature type="transmembrane region" description="Helical" evidence="10">
    <location>
        <begin position="129"/>
        <end position="148"/>
    </location>
</feature>
<dbReference type="Pfam" id="PF00005">
    <property type="entry name" value="ABC_tran"/>
    <property type="match status" value="2"/>
</dbReference>
<dbReference type="PROSITE" id="PS50929">
    <property type="entry name" value="ABC_TM1F"/>
    <property type="match status" value="2"/>
</dbReference>
<feature type="transmembrane region" description="Helical" evidence="10">
    <location>
        <begin position="154"/>
        <end position="171"/>
    </location>
</feature>
<evidence type="ECO:0000256" key="6">
    <source>
        <dbReference type="ARBA" id="ARBA00022741"/>
    </source>
</evidence>
<feature type="transmembrane region" description="Helical" evidence="10">
    <location>
        <begin position="768"/>
        <end position="787"/>
    </location>
</feature>
<feature type="domain" description="ABC transporter" evidence="11">
    <location>
        <begin position="1081"/>
        <end position="1318"/>
    </location>
</feature>
<dbReference type="GO" id="GO:0016020">
    <property type="term" value="C:membrane"/>
    <property type="evidence" value="ECO:0007669"/>
    <property type="project" value="UniProtKB-SubCell"/>
</dbReference>
<dbReference type="InterPro" id="IPR017871">
    <property type="entry name" value="ABC_transporter-like_CS"/>
</dbReference>
<reference evidence="13" key="1">
    <citation type="submission" date="2021-02" db="EMBL/GenBank/DDBJ databases">
        <authorList>
            <person name="Nowell W R."/>
        </authorList>
    </citation>
    <scope>NUCLEOTIDE SEQUENCE</scope>
</reference>
<keyword evidence="3" id="KW-0813">Transport</keyword>
<keyword evidence="6" id="KW-0547">Nucleotide-binding</keyword>
<feature type="transmembrane region" description="Helical" evidence="10">
    <location>
        <begin position="202"/>
        <end position="224"/>
    </location>
</feature>
<evidence type="ECO:0000256" key="4">
    <source>
        <dbReference type="ARBA" id="ARBA00022692"/>
    </source>
</evidence>
<dbReference type="InterPro" id="IPR050173">
    <property type="entry name" value="ABC_transporter_C-like"/>
</dbReference>
<sequence>MSSSSSSYNSNPFLHANIFSRFFHHWVSPLLKKSRKNGVLHLNDLYDLPPHLYSTELTDKLEKNWFDEVKRCPDNPSLIRVTLRTVGWKPFAQSILLFLNGLLQIIQPLILTVLMGFFEPCSSMPSWHACLLAFATIIAALTSSLIVNEYVHRIDIYAMQIFIAYTGLIYRKVLRLSLYSMNSITSGEITNLLANDANQVQFVAVFINHLWIAPIQVILVIFVFWYFVKYIAFIAIGYTVFLLLIQPLYSRITKVLQITDERLKIMSEIIKSMRIVKMYCWETAFIQKICLIRKREIIQYTFYAICDCIQLIFSYNYTTLIFLMMYGTMWSLNIRLDTRFFAISSCLLGFMRVYCIDFFSNAIRDLSNYLVARKRIEKFLLLDECERDTRLLSSSHLEISSSNKIEIINNITQEVQVKCNLKEAQWEKNGVFKLQNIIFDAHPGDLICIIGAVGSGKSSLLQTLTGEIGFFEGKVRLHGSFCYVPQEAWIFSSTLKNNILFGKEYNHKLFQRVIQATALDTDLEQLSQGVNTLVGDQGVMLSGGQKARVNLARALYRNADIYLLDDPLSAVDVKVSKHLFERSIQHYLCDKICILVTHQIQFLQDATKIIVLDQGKMIQMGTYNELITSSSSFAHLLEDINQQEQQQIAANIQQQQSIISSIYSEKEDEDEVMSNIDTKQQGAIKWTVYTSYIKAGLGCVFGSFFILFLLTAYQATFMYSSWWIATWSDDESHRYRNYNQCISTTIENRSHLYLMSDNEWNIYRNQKFYSYCGIIILLLILTFLRTFALELMCLNAGRVLHNKMFRRVIRCPISFFDTNPIGRILNHFTRDILIMDTDIVMDVPDFLNCLSAVLGTVILIGLLNPWAFIPAFIGIIGMLICLSAVLGTVILIGLLNPWAFIPAFIGIIGMLIVRYRFARCFRDLRRITEITRSPLYSYLSSTIHGLKVIRSYHAEQMCSQQFLSYLDQNIRADYLTKVVERWAAIRFDYTSFTFLALVTLCSMLVRIYKQELSTADIALTLSYSLNLMGLFQWTIRQSVTVETHMTAVERILEYCSLEQEPSVQLSLNNRLSNNWPSHGQIVFRNVSMSYSNDDKTSLVLRNITLTIQSEEKIGIVGRTGAGKSSLIQVLFRMGLLVNGQIEIDNIDISTIPLDDLRSRISIIPQDPVLFTGTIRNNLDQFDNYTDQQIWNALDQIQLKTLVNDTMSNGLDSLVSENGCNLSVGQKQLICLARAILKQSKILVIDEATANVDNATDELIQQAIRDKFKECTVLTIAHRLRTIIDSDRILVLGNGEVLEFDTPSSLLANSNSYFVSLVEQTGSNEAEYLRTLANRTNMKMKSVTQKTIIDDDIIPIMNENDPLLV</sequence>
<dbReference type="CDD" id="cd03244">
    <property type="entry name" value="ABCC_MRP_domain2"/>
    <property type="match status" value="1"/>
</dbReference>
<accession>A0A813RWR7</accession>
<dbReference type="SUPFAM" id="SSF52540">
    <property type="entry name" value="P-loop containing nucleoside triphosphate hydrolases"/>
    <property type="match status" value="2"/>
</dbReference>
<dbReference type="InterPro" id="IPR003439">
    <property type="entry name" value="ABC_transporter-like_ATP-bd"/>
</dbReference>
<dbReference type="InterPro" id="IPR003593">
    <property type="entry name" value="AAA+_ATPase"/>
</dbReference>
<feature type="domain" description="ABC transmembrane type-1" evidence="12">
    <location>
        <begin position="95"/>
        <end position="327"/>
    </location>
</feature>
<evidence type="ECO:0000256" key="10">
    <source>
        <dbReference type="SAM" id="Phobius"/>
    </source>
</evidence>
<dbReference type="GO" id="GO:0005524">
    <property type="term" value="F:ATP binding"/>
    <property type="evidence" value="ECO:0007669"/>
    <property type="project" value="UniProtKB-KW"/>
</dbReference>
<dbReference type="PROSITE" id="PS50893">
    <property type="entry name" value="ABC_TRANSPORTER_2"/>
    <property type="match status" value="2"/>
</dbReference>
<keyword evidence="5" id="KW-0677">Repeat</keyword>
<dbReference type="Pfam" id="PF00664">
    <property type="entry name" value="ABC_membrane"/>
    <property type="match status" value="3"/>
</dbReference>
<evidence type="ECO:0000313" key="13">
    <source>
        <dbReference type="EMBL" id="CAF0787926.1"/>
    </source>
</evidence>
<dbReference type="Gene3D" id="1.20.1560.10">
    <property type="entry name" value="ABC transporter type 1, transmembrane domain"/>
    <property type="match status" value="3"/>
</dbReference>
<evidence type="ECO:0000256" key="8">
    <source>
        <dbReference type="ARBA" id="ARBA00022989"/>
    </source>
</evidence>
<dbReference type="Gene3D" id="3.40.50.300">
    <property type="entry name" value="P-loop containing nucleotide triphosphate hydrolases"/>
    <property type="match status" value="2"/>
</dbReference>
<dbReference type="CDD" id="cd03250">
    <property type="entry name" value="ABCC_MRP_domain1"/>
    <property type="match status" value="1"/>
</dbReference>
<feature type="transmembrane region" description="Helical" evidence="10">
    <location>
        <begin position="845"/>
        <end position="864"/>
    </location>
</feature>
<feature type="domain" description="ABC transmembrane type-1" evidence="12">
    <location>
        <begin position="704"/>
        <end position="1043"/>
    </location>
</feature>
<comment type="caution">
    <text evidence="13">The sequence shown here is derived from an EMBL/GenBank/DDBJ whole genome shotgun (WGS) entry which is preliminary data.</text>
</comment>
<dbReference type="EMBL" id="CAJNON010000017">
    <property type="protein sequence ID" value="CAF0787926.1"/>
    <property type="molecule type" value="Genomic_DNA"/>
</dbReference>
<evidence type="ECO:0000256" key="2">
    <source>
        <dbReference type="ARBA" id="ARBA00009726"/>
    </source>
</evidence>
<comment type="similarity">
    <text evidence="2">Belongs to the ABC transporter superfamily. ABCC family. Conjugate transporter (TC 3.A.1.208) subfamily.</text>
</comment>
<evidence type="ECO:0000256" key="7">
    <source>
        <dbReference type="ARBA" id="ARBA00022840"/>
    </source>
</evidence>
<dbReference type="FunFam" id="3.40.50.300:FF:000973">
    <property type="entry name" value="Multidrug resistance-associated protein 4"/>
    <property type="match status" value="1"/>
</dbReference>
<feature type="transmembrane region" description="Helical" evidence="10">
    <location>
        <begin position="989"/>
        <end position="1008"/>
    </location>
</feature>
<dbReference type="PANTHER" id="PTHR24223:SF456">
    <property type="entry name" value="MULTIDRUG RESISTANCE-ASSOCIATED PROTEIN LETHAL(2)03659"/>
    <property type="match status" value="1"/>
</dbReference>
<proteinExistence type="inferred from homology"/>
<evidence type="ECO:0000256" key="5">
    <source>
        <dbReference type="ARBA" id="ARBA00022737"/>
    </source>
</evidence>
<dbReference type="CDD" id="cd18579">
    <property type="entry name" value="ABC_6TM_ABCC_D1"/>
    <property type="match status" value="1"/>
</dbReference>
<organism evidence="13 14">
    <name type="scientific">Adineta steineri</name>
    <dbReference type="NCBI Taxonomy" id="433720"/>
    <lineage>
        <taxon>Eukaryota</taxon>
        <taxon>Metazoa</taxon>
        <taxon>Spiralia</taxon>
        <taxon>Gnathifera</taxon>
        <taxon>Rotifera</taxon>
        <taxon>Eurotatoria</taxon>
        <taxon>Bdelloidea</taxon>
        <taxon>Adinetida</taxon>
        <taxon>Adinetidae</taxon>
        <taxon>Adineta</taxon>
    </lineage>
</organism>
<dbReference type="Proteomes" id="UP000663891">
    <property type="component" value="Unassembled WGS sequence"/>
</dbReference>
<evidence type="ECO:0008006" key="15">
    <source>
        <dbReference type="Google" id="ProtNLM"/>
    </source>
</evidence>
<gene>
    <name evidence="13" type="ORF">VCS650_LOCUS3321</name>
</gene>
<dbReference type="SMART" id="SM00382">
    <property type="entry name" value="AAA"/>
    <property type="match status" value="2"/>
</dbReference>
<keyword evidence="8 10" id="KW-1133">Transmembrane helix</keyword>
<keyword evidence="9 10" id="KW-0472">Membrane</keyword>
<evidence type="ECO:0000256" key="3">
    <source>
        <dbReference type="ARBA" id="ARBA00022448"/>
    </source>
</evidence>
<keyword evidence="7" id="KW-0067">ATP-binding</keyword>
<feature type="transmembrane region" description="Helical" evidence="10">
    <location>
        <begin position="95"/>
        <end position="117"/>
    </location>
</feature>
<feature type="transmembrane region" description="Helical" evidence="10">
    <location>
        <begin position="695"/>
        <end position="713"/>
    </location>
</feature>
<dbReference type="PANTHER" id="PTHR24223">
    <property type="entry name" value="ATP-BINDING CASSETTE SUB-FAMILY C"/>
    <property type="match status" value="1"/>
</dbReference>
<dbReference type="InterPro" id="IPR027417">
    <property type="entry name" value="P-loop_NTPase"/>
</dbReference>
<feature type="transmembrane region" description="Helical" evidence="10">
    <location>
        <begin position="871"/>
        <end position="892"/>
    </location>
</feature>
<feature type="transmembrane region" description="Helical" evidence="10">
    <location>
        <begin position="230"/>
        <end position="249"/>
    </location>
</feature>
<feature type="transmembrane region" description="Helical" evidence="10">
    <location>
        <begin position="302"/>
        <end position="328"/>
    </location>
</feature>
<dbReference type="GO" id="GO:0140359">
    <property type="term" value="F:ABC-type transporter activity"/>
    <property type="evidence" value="ECO:0007669"/>
    <property type="project" value="InterPro"/>
</dbReference>
<evidence type="ECO:0000313" key="14">
    <source>
        <dbReference type="Proteomes" id="UP000663891"/>
    </source>
</evidence>
<feature type="transmembrane region" description="Helical" evidence="10">
    <location>
        <begin position="898"/>
        <end position="917"/>
    </location>
</feature>
<keyword evidence="4 10" id="KW-0812">Transmembrane</keyword>
<dbReference type="GO" id="GO:0016887">
    <property type="term" value="F:ATP hydrolysis activity"/>
    <property type="evidence" value="ECO:0007669"/>
    <property type="project" value="InterPro"/>
</dbReference>
<protein>
    <recommendedName>
        <fullName evidence="15">Multidrug resistance-associated protein 4-like</fullName>
    </recommendedName>
</protein>